<feature type="compositionally biased region" description="Basic and acidic residues" evidence="14">
    <location>
        <begin position="872"/>
        <end position="884"/>
    </location>
</feature>
<evidence type="ECO:0000256" key="12">
    <source>
        <dbReference type="PIRNR" id="PIRNR038165"/>
    </source>
</evidence>
<dbReference type="PANTHER" id="PTHR44329">
    <property type="entry name" value="SERINE/THREONINE-PROTEIN KINASE TNNI3K-RELATED"/>
    <property type="match status" value="1"/>
</dbReference>
<dbReference type="PROSITE" id="PS50011">
    <property type="entry name" value="PROTEIN_KINASE_DOM"/>
    <property type="match status" value="1"/>
</dbReference>
<feature type="region of interest" description="Disordered" evidence="14">
    <location>
        <begin position="828"/>
        <end position="889"/>
    </location>
</feature>
<evidence type="ECO:0000256" key="5">
    <source>
        <dbReference type="ARBA" id="ARBA00022527"/>
    </source>
</evidence>
<comment type="catalytic activity">
    <reaction evidence="10">
        <text>L-threonyl-[protein] + ATP = O-phospho-L-threonyl-[protein] + ADP + H(+)</text>
        <dbReference type="Rhea" id="RHEA:46608"/>
        <dbReference type="Rhea" id="RHEA-COMP:11060"/>
        <dbReference type="Rhea" id="RHEA-COMP:11605"/>
        <dbReference type="ChEBI" id="CHEBI:15378"/>
        <dbReference type="ChEBI" id="CHEBI:30013"/>
        <dbReference type="ChEBI" id="CHEBI:30616"/>
        <dbReference type="ChEBI" id="CHEBI:61977"/>
        <dbReference type="ChEBI" id="CHEBI:456216"/>
        <dbReference type="EC" id="2.7.11.25"/>
    </reaction>
</comment>
<evidence type="ECO:0000256" key="14">
    <source>
        <dbReference type="SAM" id="MobiDB-lite"/>
    </source>
</evidence>
<gene>
    <name evidence="17" type="primary">LOC106469512</name>
</gene>
<comment type="catalytic activity">
    <reaction evidence="11">
        <text>L-seryl-[protein] + ATP = O-phospho-L-seryl-[protein] + ADP + H(+)</text>
        <dbReference type="Rhea" id="RHEA:17989"/>
        <dbReference type="Rhea" id="RHEA-COMP:9863"/>
        <dbReference type="Rhea" id="RHEA-COMP:11604"/>
        <dbReference type="ChEBI" id="CHEBI:15378"/>
        <dbReference type="ChEBI" id="CHEBI:29999"/>
        <dbReference type="ChEBI" id="CHEBI:30616"/>
        <dbReference type="ChEBI" id="CHEBI:83421"/>
        <dbReference type="ChEBI" id="CHEBI:456216"/>
        <dbReference type="EC" id="2.7.11.25"/>
    </reaction>
</comment>
<dbReference type="GeneID" id="106469512"/>
<comment type="similarity">
    <text evidence="2 12">Belongs to the protein kinase superfamily. STE Ser/Thr protein kinase family. MAP kinase kinase kinase subfamily.</text>
</comment>
<evidence type="ECO:0000256" key="4">
    <source>
        <dbReference type="ARBA" id="ARBA00022490"/>
    </source>
</evidence>
<accession>A0ABM1TD03</accession>
<dbReference type="InterPro" id="IPR008271">
    <property type="entry name" value="Ser/Thr_kinase_AS"/>
</dbReference>
<feature type="region of interest" description="Disordered" evidence="14">
    <location>
        <begin position="689"/>
        <end position="759"/>
    </location>
</feature>
<dbReference type="Gene3D" id="3.30.200.20">
    <property type="entry name" value="Phosphorylase Kinase, domain 1"/>
    <property type="match status" value="1"/>
</dbReference>
<evidence type="ECO:0000313" key="17">
    <source>
        <dbReference type="RefSeq" id="XP_022253759.1"/>
    </source>
</evidence>
<feature type="region of interest" description="Disordered" evidence="14">
    <location>
        <begin position="526"/>
        <end position="545"/>
    </location>
</feature>
<dbReference type="Proteomes" id="UP000694941">
    <property type="component" value="Unplaced"/>
</dbReference>
<dbReference type="PIRSF" id="PIRSF038165">
    <property type="entry name" value="MAPKKK12_MAPKKK13"/>
    <property type="match status" value="1"/>
</dbReference>
<keyword evidence="9 12" id="KW-0067">ATP-binding</keyword>
<dbReference type="EC" id="2.7.11.25" evidence="3 12"/>
<keyword evidence="7 12" id="KW-0547">Nucleotide-binding</keyword>
<sequence>MHTPVSSMVGSIKAESPPSEDIGGSHSSPASLGIMFSSTDKDDFGTSTDKEDYFEKGMLCIQEELTQLSVEIQHSKSPLEVLSPSVENKCPPRSLSCHSLTSSGKDQTQPSGKDSCIEFRDRTSRSAGWFDGLLGCLKPVWNILGKSGNSDNKDEWEIPFENIRDLQWLGSGAQGAVFLGRLNNDMVAVKKVREKSETDIKHLRRLNHPNVVSIKGVCTQAPCYCIVMEYCPYGQLYDMLKNGQEISPPTVVEWGKQIASGMNYLHSYRIIHRDLKSPNVLISLNGILKISDFGTCRQWNEISTRMSFAGTVAWMAPEIIRNEPCSEKVDIWSFGVVMWELLTCETPYRDVDSSAVIWGVGNNSLRLPIPTTCPEGFMLLMKQCWSAKPRNRPSFRHILMHLDIAAVEILSTPKEKYFKTQASWKEEIKQYMNEIKQDGNHISHVEKDLVQRRRDELRHAQDIREHYERKLERANNLYMELAACLLQLEQREKDLLKQEQVIQQCSGIKPHKKRIVRPLLKAHERLNKKRSYKLPSEQTSPESPQKLNAVTSNFVASSGHCSVKARIRRVRHRRNGSHGGSGTYHFAGSGSYNSSPKTSPRKEQQGMVDSEVQTDGREFLSENDLISPSVTKPLAFDTQPAKDGVIESGIYSNKNNCNSICKICRCSVSNTECCSCKNNFPESNKITIEEQEGSLEPSDPQKNPEKYSRSPENSDNDNMNKREEIINYENKPRTNNKLNGNGSVQSFPSVQEGLSPKTSRRFKRMISDSDESPTAVSVPVLATSGHTWSLGPQKTLQIHDESSSEEEGEVDDSDDCVLKSQGLVRIHKRSSRQSVSTLSSEGNLSEEENTSEYSSSHCTTNDLLSSLSNPDIPHHLDQEKDGHSSETLGISHRHSICGIDSASITFRGKNQLSKLQRGSLPPIADVYSSPALSHGSSSASETESVSDITVATACPNSRGNTETTVW</sequence>
<dbReference type="InterPro" id="IPR017419">
    <property type="entry name" value="MAP3K12_MAP3K13"/>
</dbReference>
<evidence type="ECO:0000259" key="15">
    <source>
        <dbReference type="PROSITE" id="PS50011"/>
    </source>
</evidence>
<feature type="compositionally biased region" description="Polar residues" evidence="14">
    <location>
        <begin position="536"/>
        <end position="545"/>
    </location>
</feature>
<feature type="region of interest" description="Disordered" evidence="14">
    <location>
        <begin position="93"/>
        <end position="115"/>
    </location>
</feature>
<dbReference type="RefSeq" id="XP_022253759.1">
    <property type="nucleotide sequence ID" value="XM_022398051.1"/>
</dbReference>
<keyword evidence="4" id="KW-0963">Cytoplasm</keyword>
<evidence type="ECO:0000256" key="6">
    <source>
        <dbReference type="ARBA" id="ARBA00022679"/>
    </source>
</evidence>
<comment type="subcellular location">
    <subcellularLocation>
        <location evidence="1">Cytoplasm</location>
    </subcellularLocation>
</comment>
<keyword evidence="16" id="KW-1185">Reference proteome</keyword>
<dbReference type="PROSITE" id="PS00108">
    <property type="entry name" value="PROTEIN_KINASE_ST"/>
    <property type="match status" value="1"/>
</dbReference>
<keyword evidence="6 12" id="KW-0808">Transferase</keyword>
<feature type="compositionally biased region" description="Polar residues" evidence="14">
    <location>
        <begin position="733"/>
        <end position="749"/>
    </location>
</feature>
<evidence type="ECO:0000256" key="11">
    <source>
        <dbReference type="ARBA" id="ARBA00048329"/>
    </source>
</evidence>
<feature type="region of interest" description="Disordered" evidence="14">
    <location>
        <begin position="785"/>
        <end position="816"/>
    </location>
</feature>
<keyword evidence="8 12" id="KW-0418">Kinase</keyword>
<dbReference type="InterPro" id="IPR001245">
    <property type="entry name" value="Ser-Thr/Tyr_kinase_cat_dom"/>
</dbReference>
<feature type="region of interest" description="Disordered" evidence="14">
    <location>
        <begin position="1"/>
        <end position="47"/>
    </location>
</feature>
<dbReference type="Pfam" id="PF07714">
    <property type="entry name" value="PK_Tyr_Ser-Thr"/>
    <property type="match status" value="1"/>
</dbReference>
<evidence type="ECO:0000256" key="9">
    <source>
        <dbReference type="ARBA" id="ARBA00022840"/>
    </source>
</evidence>
<evidence type="ECO:0000256" key="2">
    <source>
        <dbReference type="ARBA" id="ARBA00006529"/>
    </source>
</evidence>
<keyword evidence="13" id="KW-0175">Coiled coil</keyword>
<dbReference type="SMART" id="SM00220">
    <property type="entry name" value="S_TKc"/>
    <property type="match status" value="1"/>
</dbReference>
<evidence type="ECO:0000256" key="1">
    <source>
        <dbReference type="ARBA" id="ARBA00004496"/>
    </source>
</evidence>
<feature type="region of interest" description="Disordered" evidence="14">
    <location>
        <begin position="570"/>
        <end position="612"/>
    </location>
</feature>
<evidence type="ECO:0000256" key="7">
    <source>
        <dbReference type="ARBA" id="ARBA00022741"/>
    </source>
</evidence>
<evidence type="ECO:0000313" key="16">
    <source>
        <dbReference type="Proteomes" id="UP000694941"/>
    </source>
</evidence>
<feature type="compositionally biased region" description="Polar residues" evidence="14">
    <location>
        <begin position="785"/>
        <end position="796"/>
    </location>
</feature>
<dbReference type="InterPro" id="IPR000719">
    <property type="entry name" value="Prot_kinase_dom"/>
</dbReference>
<feature type="compositionally biased region" description="Polar residues" evidence="14">
    <location>
        <begin position="857"/>
        <end position="869"/>
    </location>
</feature>
<keyword evidence="5 12" id="KW-0723">Serine/threonine-protein kinase</keyword>
<feature type="coiled-coil region" evidence="13">
    <location>
        <begin position="450"/>
        <end position="491"/>
    </location>
</feature>
<feature type="domain" description="Protein kinase" evidence="15">
    <location>
        <begin position="163"/>
        <end position="404"/>
    </location>
</feature>
<feature type="compositionally biased region" description="Acidic residues" evidence="14">
    <location>
        <begin position="803"/>
        <end position="815"/>
    </location>
</feature>
<evidence type="ECO:0000256" key="10">
    <source>
        <dbReference type="ARBA" id="ARBA00047559"/>
    </source>
</evidence>
<proteinExistence type="inferred from homology"/>
<reference evidence="17" key="1">
    <citation type="submission" date="2025-08" db="UniProtKB">
        <authorList>
            <consortium name="RefSeq"/>
        </authorList>
    </citation>
    <scope>IDENTIFICATION</scope>
    <source>
        <tissue evidence="17">Muscle</tissue>
    </source>
</reference>
<dbReference type="PANTHER" id="PTHR44329:SF304">
    <property type="entry name" value="MITOGEN-ACTIVATED PROTEIN KINASE KINASE KINASE 13-LIKE ISOFORM X1"/>
    <property type="match status" value="1"/>
</dbReference>
<evidence type="ECO:0000256" key="13">
    <source>
        <dbReference type="SAM" id="Coils"/>
    </source>
</evidence>
<dbReference type="InterPro" id="IPR051681">
    <property type="entry name" value="Ser/Thr_Kinases-Pseudokinases"/>
</dbReference>
<name>A0ABM1TD03_LIMPO</name>
<feature type="compositionally biased region" description="Polar residues" evidence="14">
    <location>
        <begin position="96"/>
        <end position="112"/>
    </location>
</feature>
<dbReference type="Gene3D" id="1.10.510.10">
    <property type="entry name" value="Transferase(Phosphotransferase) domain 1"/>
    <property type="match status" value="1"/>
</dbReference>
<dbReference type="PRINTS" id="PR00109">
    <property type="entry name" value="TYRKINASE"/>
</dbReference>
<evidence type="ECO:0000256" key="3">
    <source>
        <dbReference type="ARBA" id="ARBA00012406"/>
    </source>
</evidence>
<organism evidence="16 17">
    <name type="scientific">Limulus polyphemus</name>
    <name type="common">Atlantic horseshoe crab</name>
    <dbReference type="NCBI Taxonomy" id="6850"/>
    <lineage>
        <taxon>Eukaryota</taxon>
        <taxon>Metazoa</taxon>
        <taxon>Ecdysozoa</taxon>
        <taxon>Arthropoda</taxon>
        <taxon>Chelicerata</taxon>
        <taxon>Merostomata</taxon>
        <taxon>Xiphosura</taxon>
        <taxon>Limulidae</taxon>
        <taxon>Limulus</taxon>
    </lineage>
</organism>
<dbReference type="SUPFAM" id="SSF56112">
    <property type="entry name" value="Protein kinase-like (PK-like)"/>
    <property type="match status" value="1"/>
</dbReference>
<dbReference type="InterPro" id="IPR011009">
    <property type="entry name" value="Kinase-like_dom_sf"/>
</dbReference>
<evidence type="ECO:0000256" key="8">
    <source>
        <dbReference type="ARBA" id="ARBA00022777"/>
    </source>
</evidence>
<protein>
    <recommendedName>
        <fullName evidence="3 12">Mitogen-activated protein kinase kinase kinase</fullName>
        <ecNumber evidence="3 12">2.7.11.25</ecNumber>
    </recommendedName>
</protein>
<feature type="compositionally biased region" description="Low complexity" evidence="14">
    <location>
        <begin position="832"/>
        <end position="843"/>
    </location>
</feature>